<proteinExistence type="predicted"/>
<dbReference type="OrthoDB" id="511192at2"/>
<evidence type="ECO:0008006" key="3">
    <source>
        <dbReference type="Google" id="ProtNLM"/>
    </source>
</evidence>
<sequence>MSHTVIPSRPMASVDPDMAVVAANIDRYGIHLVHVGEGCTCADCDSAPLPPDQRFGYTVGLTGRGHPELLVRGLGARETAVLLTRWGGSVLDGGALDAGHLLCEGPDGPTWDLTPVRRPSRTLRWAGRYYRTAGSGGLSALELVPARRLCPCEGCC</sequence>
<protein>
    <recommendedName>
        <fullName evidence="3">DUF4262 domain-containing protein</fullName>
    </recommendedName>
</protein>
<evidence type="ECO:0000313" key="2">
    <source>
        <dbReference type="Proteomes" id="UP000218810"/>
    </source>
</evidence>
<comment type="caution">
    <text evidence="1">The sequence shown here is derived from an EMBL/GenBank/DDBJ whole genome shotgun (WGS) entry which is preliminary data.</text>
</comment>
<dbReference type="Proteomes" id="UP000218810">
    <property type="component" value="Unassembled WGS sequence"/>
</dbReference>
<keyword evidence="2" id="KW-1185">Reference proteome</keyword>
<organism evidence="1 2">
    <name type="scientific">Dietzia natronolimnaea</name>
    <dbReference type="NCBI Taxonomy" id="161920"/>
    <lineage>
        <taxon>Bacteria</taxon>
        <taxon>Bacillati</taxon>
        <taxon>Actinomycetota</taxon>
        <taxon>Actinomycetes</taxon>
        <taxon>Mycobacteriales</taxon>
        <taxon>Dietziaceae</taxon>
        <taxon>Dietzia</taxon>
    </lineage>
</organism>
<reference evidence="2" key="1">
    <citation type="submission" date="2017-09" db="EMBL/GenBank/DDBJ databases">
        <authorList>
            <person name="Zhang Y."/>
            <person name="Huang X."/>
            <person name="Liu J."/>
            <person name="Lu L."/>
            <person name="Peng K."/>
        </authorList>
    </citation>
    <scope>NUCLEOTIDE SEQUENCE [LARGE SCALE GENOMIC DNA]</scope>
    <source>
        <strain evidence="2">S-XJ-1</strain>
    </source>
</reference>
<name>A0A2A2WNU7_9ACTN</name>
<dbReference type="Pfam" id="PF14081">
    <property type="entry name" value="DUF4262"/>
    <property type="match status" value="1"/>
</dbReference>
<dbReference type="EMBL" id="NTGA01000022">
    <property type="protein sequence ID" value="PAY22624.1"/>
    <property type="molecule type" value="Genomic_DNA"/>
</dbReference>
<dbReference type="RefSeq" id="WP_095718810.1">
    <property type="nucleotide sequence ID" value="NZ_NTGA01000022.1"/>
</dbReference>
<accession>A0A2A2WNU7</accession>
<gene>
    <name evidence="1" type="ORF">CEY15_13030</name>
</gene>
<dbReference type="InterPro" id="IPR025358">
    <property type="entry name" value="DUF4262"/>
</dbReference>
<evidence type="ECO:0000313" key="1">
    <source>
        <dbReference type="EMBL" id="PAY22624.1"/>
    </source>
</evidence>
<dbReference type="AlphaFoldDB" id="A0A2A2WNU7"/>